<dbReference type="EMBL" id="CP046052">
    <property type="protein sequence ID" value="QGM46513.1"/>
    <property type="molecule type" value="Genomic_DNA"/>
</dbReference>
<organism evidence="7 8">
    <name type="scientific">Methylocystis heyeri</name>
    <dbReference type="NCBI Taxonomy" id="391905"/>
    <lineage>
        <taxon>Bacteria</taxon>
        <taxon>Pseudomonadati</taxon>
        <taxon>Pseudomonadota</taxon>
        <taxon>Alphaproteobacteria</taxon>
        <taxon>Hyphomicrobiales</taxon>
        <taxon>Methylocystaceae</taxon>
        <taxon>Methylocystis</taxon>
    </lineage>
</organism>
<dbReference type="GO" id="GO:0015920">
    <property type="term" value="P:lipopolysaccharide transport"/>
    <property type="evidence" value="ECO:0007669"/>
    <property type="project" value="TreeGrafter"/>
</dbReference>
<comment type="subcellular location">
    <subcellularLocation>
        <location evidence="1">Cell membrane</location>
        <topology evidence="1">Multi-pass membrane protein</topology>
    </subcellularLocation>
</comment>
<keyword evidence="2" id="KW-1003">Cell membrane</keyword>
<dbReference type="RefSeq" id="WP_136496745.1">
    <property type="nucleotide sequence ID" value="NZ_CP046052.1"/>
</dbReference>
<dbReference type="OrthoDB" id="8433257at2"/>
<evidence type="ECO:0000256" key="1">
    <source>
        <dbReference type="ARBA" id="ARBA00004651"/>
    </source>
</evidence>
<protein>
    <submittedName>
        <fullName evidence="7">LptF/LptG family permease</fullName>
    </submittedName>
</protein>
<evidence type="ECO:0000256" key="5">
    <source>
        <dbReference type="ARBA" id="ARBA00023136"/>
    </source>
</evidence>
<name>A0A6B8KIZ3_9HYPH</name>
<feature type="transmembrane region" description="Helical" evidence="6">
    <location>
        <begin position="314"/>
        <end position="334"/>
    </location>
</feature>
<dbReference type="GO" id="GO:0043190">
    <property type="term" value="C:ATP-binding cassette (ABC) transporter complex"/>
    <property type="evidence" value="ECO:0007669"/>
    <property type="project" value="TreeGrafter"/>
</dbReference>
<evidence type="ECO:0000256" key="4">
    <source>
        <dbReference type="ARBA" id="ARBA00022989"/>
    </source>
</evidence>
<feature type="transmembrane region" description="Helical" evidence="6">
    <location>
        <begin position="281"/>
        <end position="302"/>
    </location>
</feature>
<dbReference type="KEGG" id="mhey:H2LOC_012855"/>
<proteinExistence type="predicted"/>
<keyword evidence="3 6" id="KW-0812">Transmembrane</keyword>
<evidence type="ECO:0000313" key="7">
    <source>
        <dbReference type="EMBL" id="QGM46513.1"/>
    </source>
</evidence>
<evidence type="ECO:0000256" key="3">
    <source>
        <dbReference type="ARBA" id="ARBA00022692"/>
    </source>
</evidence>
<keyword evidence="4 6" id="KW-1133">Transmembrane helix</keyword>
<evidence type="ECO:0000256" key="6">
    <source>
        <dbReference type="SAM" id="Phobius"/>
    </source>
</evidence>
<dbReference type="Proteomes" id="UP000309061">
    <property type="component" value="Chromosome"/>
</dbReference>
<dbReference type="PANTHER" id="PTHR33529">
    <property type="entry name" value="SLR0882 PROTEIN-RELATED"/>
    <property type="match status" value="1"/>
</dbReference>
<sequence>MPRLLFLYLIKRVAVTAAVIQFALCVPVVLSYLLGSLSAAAVRGGLVWPALVGVAPTIAYVALPMAVGVATALEFSRMASEGMIAVLYALRLSVWAVCRPALILASVLVGAGYMLSNFIAPQSAGNMQDVLNVVRNSLNHRMLDPARFYTFESGAKTLYLERWETPDIAVNLFLRQISADTGQEQTVTAARAEFRRNESGVIVALTKGSIQTRSIFSNDVRITNFDQYAMALPMQGSGGLPKRSWRGVFELPAPEFLAQYQVVRSDRRLLAEWTTEAAMRVGVPLLTLGHALLAMALVLAFGNITGRRGTGGSLFIVAIPAAHILFLVALQSLLRADARFAFVLALLLLAEIFYSVFLIGRLNYGPARAGRLPAGGAPAPAGEGYAAPWA</sequence>
<dbReference type="PANTHER" id="PTHR33529:SF6">
    <property type="entry name" value="YJGP_YJGQ FAMILY PERMEASE"/>
    <property type="match status" value="1"/>
</dbReference>
<feature type="transmembrane region" description="Helical" evidence="6">
    <location>
        <begin position="12"/>
        <end position="34"/>
    </location>
</feature>
<evidence type="ECO:0000313" key="8">
    <source>
        <dbReference type="Proteomes" id="UP000309061"/>
    </source>
</evidence>
<dbReference type="Pfam" id="PF03739">
    <property type="entry name" value="LptF_LptG"/>
    <property type="match status" value="1"/>
</dbReference>
<evidence type="ECO:0000256" key="2">
    <source>
        <dbReference type="ARBA" id="ARBA00022475"/>
    </source>
</evidence>
<feature type="transmembrane region" description="Helical" evidence="6">
    <location>
        <begin position="94"/>
        <end position="115"/>
    </location>
</feature>
<reference evidence="7 8" key="1">
    <citation type="submission" date="2019-11" db="EMBL/GenBank/DDBJ databases">
        <title>The genome sequence of Methylocystis heyeri.</title>
        <authorList>
            <person name="Oshkin I.Y."/>
            <person name="Miroshnikov K."/>
            <person name="Dedysh S.N."/>
        </authorList>
    </citation>
    <scope>NUCLEOTIDE SEQUENCE [LARGE SCALE GENOMIC DNA]</scope>
    <source>
        <strain evidence="7 8">H2</strain>
    </source>
</reference>
<gene>
    <name evidence="7" type="ORF">H2LOC_012855</name>
</gene>
<keyword evidence="8" id="KW-1185">Reference proteome</keyword>
<dbReference type="InterPro" id="IPR005495">
    <property type="entry name" value="LptG/LptF_permease"/>
</dbReference>
<dbReference type="AlphaFoldDB" id="A0A6B8KIZ3"/>
<accession>A0A6B8KIZ3</accession>
<keyword evidence="5 6" id="KW-0472">Membrane</keyword>
<feature type="transmembrane region" description="Helical" evidence="6">
    <location>
        <begin position="46"/>
        <end position="73"/>
    </location>
</feature>
<feature type="transmembrane region" description="Helical" evidence="6">
    <location>
        <begin position="340"/>
        <end position="359"/>
    </location>
</feature>